<evidence type="ECO:0000256" key="10">
    <source>
        <dbReference type="SAM" id="Phobius"/>
    </source>
</evidence>
<evidence type="ECO:0000256" key="8">
    <source>
        <dbReference type="ARBA" id="ARBA00023180"/>
    </source>
</evidence>
<keyword evidence="8" id="KW-0325">Glycoprotein</keyword>
<accession>A0A3Q0H9I9</accession>
<keyword evidence="5" id="KW-0391">Immunity</keyword>
<dbReference type="PROSITE" id="PS50923">
    <property type="entry name" value="SUSHI"/>
    <property type="match status" value="4"/>
</dbReference>
<evidence type="ECO:0000256" key="4">
    <source>
        <dbReference type="ARBA" id="ARBA00022737"/>
    </source>
</evidence>
<dbReference type="KEGG" id="asn:112551529"/>
<dbReference type="GeneID" id="112551529"/>
<evidence type="ECO:0000256" key="9">
    <source>
        <dbReference type="PROSITE-ProRule" id="PRU00302"/>
    </source>
</evidence>
<feature type="disulfide bond" evidence="9">
    <location>
        <begin position="144"/>
        <end position="171"/>
    </location>
</feature>
<proteinExistence type="predicted"/>
<evidence type="ECO:0000259" key="11">
    <source>
        <dbReference type="PROSITE" id="PS50923"/>
    </source>
</evidence>
<name>A0A3Q0H9I9_ALLSI</name>
<evidence type="ECO:0000256" key="2">
    <source>
        <dbReference type="ARBA" id="ARBA00022659"/>
    </source>
</evidence>
<dbReference type="FunFam" id="2.10.70.10:FF:000014">
    <property type="entry name" value="Membrane cofactor protein"/>
    <property type="match status" value="2"/>
</dbReference>
<protein>
    <submittedName>
        <fullName evidence="13">Complement component receptor 1-like protein</fullName>
    </submittedName>
</protein>
<keyword evidence="10" id="KW-0472">Membrane</keyword>
<feature type="disulfide bond" evidence="9">
    <location>
        <begin position="205"/>
        <end position="232"/>
    </location>
</feature>
<keyword evidence="3" id="KW-0732">Signal</keyword>
<evidence type="ECO:0000256" key="5">
    <source>
        <dbReference type="ARBA" id="ARBA00022859"/>
    </source>
</evidence>
<keyword evidence="10" id="KW-0812">Transmembrane</keyword>
<dbReference type="PANTHER" id="PTHR45656">
    <property type="entry name" value="PROTEIN CBR-CLEC-78"/>
    <property type="match status" value="1"/>
</dbReference>
<reference evidence="13" key="1">
    <citation type="submission" date="2025-08" db="UniProtKB">
        <authorList>
            <consortium name="RefSeq"/>
        </authorList>
    </citation>
    <scope>IDENTIFICATION</scope>
</reference>
<dbReference type="GO" id="GO:0006958">
    <property type="term" value="P:complement activation, classical pathway"/>
    <property type="evidence" value="ECO:0007669"/>
    <property type="project" value="UniProtKB-KW"/>
</dbReference>
<evidence type="ECO:0000256" key="6">
    <source>
        <dbReference type="ARBA" id="ARBA00022875"/>
    </source>
</evidence>
<comment type="caution">
    <text evidence="9">Lacks conserved residue(s) required for the propagation of feature annotation.</text>
</comment>
<evidence type="ECO:0000256" key="3">
    <source>
        <dbReference type="ARBA" id="ARBA00022729"/>
    </source>
</evidence>
<feature type="domain" description="Sushi" evidence="11">
    <location>
        <begin position="114"/>
        <end position="173"/>
    </location>
</feature>
<keyword evidence="4" id="KW-0677">Repeat</keyword>
<dbReference type="CDD" id="cd00033">
    <property type="entry name" value="CCP"/>
    <property type="match status" value="4"/>
</dbReference>
<dbReference type="AlphaFoldDB" id="A0A3Q0H9I9"/>
<keyword evidence="1" id="KW-0399">Innate immunity</keyword>
<dbReference type="SMART" id="SM00032">
    <property type="entry name" value="CCP"/>
    <property type="match status" value="4"/>
</dbReference>
<feature type="domain" description="Sushi" evidence="11">
    <location>
        <begin position="176"/>
        <end position="234"/>
    </location>
</feature>
<keyword evidence="7 9" id="KW-1015">Disulfide bond</keyword>
<dbReference type="RefSeq" id="XP_025068734.1">
    <property type="nucleotide sequence ID" value="XM_025212949.1"/>
</dbReference>
<dbReference type="Gene3D" id="2.10.70.10">
    <property type="entry name" value="Complement Module, domain 1"/>
    <property type="match status" value="4"/>
</dbReference>
<keyword evidence="12" id="KW-1185">Reference proteome</keyword>
<dbReference type="SUPFAM" id="SSF57535">
    <property type="entry name" value="Complement control module/SCR domain"/>
    <property type="match status" value="4"/>
</dbReference>
<dbReference type="InterPro" id="IPR035976">
    <property type="entry name" value="Sushi/SCR/CCP_sf"/>
</dbReference>
<organism evidence="12 13">
    <name type="scientific">Alligator sinensis</name>
    <name type="common">Chinese alligator</name>
    <dbReference type="NCBI Taxonomy" id="38654"/>
    <lineage>
        <taxon>Eukaryota</taxon>
        <taxon>Metazoa</taxon>
        <taxon>Chordata</taxon>
        <taxon>Craniata</taxon>
        <taxon>Vertebrata</taxon>
        <taxon>Euteleostomi</taxon>
        <taxon>Archelosauria</taxon>
        <taxon>Archosauria</taxon>
        <taxon>Crocodylia</taxon>
        <taxon>Alligatoridae</taxon>
        <taxon>Alligatorinae</taxon>
        <taxon>Alligator</taxon>
    </lineage>
</organism>
<dbReference type="GO" id="GO:0045087">
    <property type="term" value="P:innate immune response"/>
    <property type="evidence" value="ECO:0007669"/>
    <property type="project" value="UniProtKB-KW"/>
</dbReference>
<feature type="domain" description="Sushi" evidence="11">
    <location>
        <begin position="47"/>
        <end position="111"/>
    </location>
</feature>
<evidence type="ECO:0000256" key="1">
    <source>
        <dbReference type="ARBA" id="ARBA00022588"/>
    </source>
</evidence>
<keyword evidence="6" id="KW-0180">Complement pathway</keyword>
<dbReference type="Proteomes" id="UP000189705">
    <property type="component" value="Unplaced"/>
</dbReference>
<gene>
    <name evidence="13" type="primary">LOC112551529</name>
</gene>
<evidence type="ECO:0000313" key="12">
    <source>
        <dbReference type="Proteomes" id="UP000189705"/>
    </source>
</evidence>
<feature type="disulfide bond" evidence="9">
    <location>
        <begin position="49"/>
        <end position="92"/>
    </location>
</feature>
<dbReference type="InterPro" id="IPR000436">
    <property type="entry name" value="Sushi_SCR_CCP_dom"/>
</dbReference>
<keyword evidence="2 9" id="KW-0768">Sushi</keyword>
<feature type="transmembrane region" description="Helical" evidence="10">
    <location>
        <begin position="239"/>
        <end position="260"/>
    </location>
</feature>
<dbReference type="FunFam" id="2.10.70.10:FF:000070">
    <property type="entry name" value="Complement C3d receptor 2"/>
    <property type="match status" value="1"/>
</dbReference>
<feature type="domain" description="Sushi" evidence="11">
    <location>
        <begin position="1"/>
        <end position="46"/>
    </location>
</feature>
<evidence type="ECO:0000256" key="7">
    <source>
        <dbReference type="ARBA" id="ARBA00023157"/>
    </source>
</evidence>
<evidence type="ECO:0000313" key="13">
    <source>
        <dbReference type="RefSeq" id="XP_025068734.1"/>
    </source>
</evidence>
<keyword evidence="10" id="KW-1133">Transmembrane helix</keyword>
<sequence length="293" mass="31637">MTDAFLGSAVTYSCNEGYRLIGKDQRRCEISGKTVRWSGDVPICQNIPCLPPPDIPHGRHSGTFTSDFVYGSVVTYRCDKGYTLVGEDFIYCTTKDEKNGEWSGPAPECQKTGKQCSYPPAIANGKHSGQGRVFTIGTSVTYSCDPGYTLMGRAQINCTASKFWTDPIPHCKVSSAGCRVPEVWHGKISDLKPAYSPGETLLVECDPGYTLKSTQEAQCQDDGTWAPAVPICEPGSHTIVPQVLGTLGAALLFVLLAVIGRIICWKKDGKCHANANTPPNAADTTKQEFSSVL</sequence>
<dbReference type="InParanoid" id="A0A3Q0H9I9"/>
<dbReference type="InterPro" id="IPR051277">
    <property type="entry name" value="SEZ6_CSMD_C4BPB_Regulators"/>
</dbReference>
<dbReference type="PANTHER" id="PTHR45656:SF3">
    <property type="entry name" value="CUB AND SUSHI DOMAIN-CONTAINING PROTEIN 1"/>
    <property type="match status" value="1"/>
</dbReference>
<dbReference type="Pfam" id="PF00084">
    <property type="entry name" value="Sushi"/>
    <property type="match status" value="4"/>
</dbReference>